<dbReference type="InterPro" id="IPR038850">
    <property type="entry name" value="ESM1"/>
</dbReference>
<feature type="region of interest" description="Disordered" evidence="1">
    <location>
        <begin position="27"/>
        <end position="105"/>
    </location>
</feature>
<evidence type="ECO:0000313" key="3">
    <source>
        <dbReference type="Proteomes" id="UP001177744"/>
    </source>
</evidence>
<feature type="region of interest" description="Disordered" evidence="1">
    <location>
        <begin position="266"/>
        <end position="294"/>
    </location>
</feature>
<accession>A0AA40I9D8</accession>
<evidence type="ECO:0000256" key="1">
    <source>
        <dbReference type="SAM" id="MobiDB-lite"/>
    </source>
</evidence>
<dbReference type="GO" id="GO:0001525">
    <property type="term" value="P:angiogenesis"/>
    <property type="evidence" value="ECO:0007669"/>
    <property type="project" value="TreeGrafter"/>
</dbReference>
<dbReference type="EMBL" id="JAULJE010000003">
    <property type="protein sequence ID" value="KAK1345400.1"/>
    <property type="molecule type" value="Genomic_DNA"/>
</dbReference>
<comment type="caution">
    <text evidence="2">The sequence shown here is derived from an EMBL/GenBank/DDBJ whole genome shotgun (WGS) entry which is preliminary data.</text>
</comment>
<keyword evidence="3" id="KW-1185">Reference proteome</keyword>
<dbReference type="PANTHER" id="PTHR15428:SF0">
    <property type="entry name" value="ENDOTHELIAL CELL-SPECIFIC MOLECULE 1"/>
    <property type="match status" value="1"/>
</dbReference>
<name>A0AA40I9D8_CNENI</name>
<sequence length="294" mass="31377">MQNNRLNIIDDISVGFSIPGWQCDRPARAASWASKPQRQPGRDGAAAAEGTSAHHTRTWAQARLRHCEEGGGGSPARGKHAGLPAAAGHAPGPRGPGPRGPRLEQQVRGGLPAALRRRPVRQRPALPEDGAGRLWLLPRLRGRRGHTCYRTVVGMDGVKCGPGLRCQFHSEEDAFGDEYGVCRDCPFGTFGMDCRETCRCPLGVCDRVTGRCLPFPFSSAQPPGPPTEALPAQVSRAVDTGGRQLVLHAWGVMAVPYCAGGRPDAGSGDGNAVTQDLRSQHAARSPGTKWLEPR</sequence>
<dbReference type="AlphaFoldDB" id="A0AA40I9D8"/>
<gene>
    <name evidence="2" type="ORF">QTO34_014112</name>
</gene>
<dbReference type="GO" id="GO:1902204">
    <property type="term" value="P:positive regulation of hepatocyte growth factor receptor signaling pathway"/>
    <property type="evidence" value="ECO:0007669"/>
    <property type="project" value="TreeGrafter"/>
</dbReference>
<dbReference type="GO" id="GO:0005171">
    <property type="term" value="F:hepatocyte growth factor receptor binding"/>
    <property type="evidence" value="ECO:0007669"/>
    <property type="project" value="TreeGrafter"/>
</dbReference>
<feature type="compositionally biased region" description="Low complexity" evidence="1">
    <location>
        <begin position="81"/>
        <end position="92"/>
    </location>
</feature>
<proteinExistence type="predicted"/>
<dbReference type="GO" id="GO:0005178">
    <property type="term" value="F:integrin binding"/>
    <property type="evidence" value="ECO:0007669"/>
    <property type="project" value="TreeGrafter"/>
</dbReference>
<dbReference type="PANTHER" id="PTHR15428">
    <property type="entry name" value="ENDOTHELIAL CELL-SPECIFIC MOLECULE 1 ESM-1"/>
    <property type="match status" value="1"/>
</dbReference>
<reference evidence="2" key="1">
    <citation type="submission" date="2023-06" db="EMBL/GenBank/DDBJ databases">
        <title>Reference genome for the Northern bat (Eptesicus nilssonii), a most northern bat species.</title>
        <authorList>
            <person name="Laine V.N."/>
            <person name="Pulliainen A.T."/>
            <person name="Lilley T.M."/>
        </authorList>
    </citation>
    <scope>NUCLEOTIDE SEQUENCE</scope>
    <source>
        <strain evidence="2">BLF_Eptnil</strain>
        <tissue evidence="2">Kidney</tissue>
    </source>
</reference>
<protein>
    <submittedName>
        <fullName evidence="2">Uncharacterized protein</fullName>
    </submittedName>
</protein>
<dbReference type="Proteomes" id="UP001177744">
    <property type="component" value="Unassembled WGS sequence"/>
</dbReference>
<evidence type="ECO:0000313" key="2">
    <source>
        <dbReference type="EMBL" id="KAK1345400.1"/>
    </source>
</evidence>
<organism evidence="2 3">
    <name type="scientific">Cnephaeus nilssonii</name>
    <name type="common">Northern bat</name>
    <name type="synonym">Eptesicus nilssonii</name>
    <dbReference type="NCBI Taxonomy" id="3371016"/>
    <lineage>
        <taxon>Eukaryota</taxon>
        <taxon>Metazoa</taxon>
        <taxon>Chordata</taxon>
        <taxon>Craniata</taxon>
        <taxon>Vertebrata</taxon>
        <taxon>Euteleostomi</taxon>
        <taxon>Mammalia</taxon>
        <taxon>Eutheria</taxon>
        <taxon>Laurasiatheria</taxon>
        <taxon>Chiroptera</taxon>
        <taxon>Yangochiroptera</taxon>
        <taxon>Vespertilionidae</taxon>
        <taxon>Cnephaeus</taxon>
    </lineage>
</organism>